<keyword evidence="2" id="KW-0472">Membrane</keyword>
<keyword evidence="2" id="KW-0812">Transmembrane</keyword>
<feature type="transmembrane region" description="Helical" evidence="2">
    <location>
        <begin position="209"/>
        <end position="235"/>
    </location>
</feature>
<gene>
    <name evidence="3" type="ORF">ABB37_09679</name>
</gene>
<evidence type="ECO:0000256" key="1">
    <source>
        <dbReference type="SAM" id="MobiDB-lite"/>
    </source>
</evidence>
<dbReference type="AlphaFoldDB" id="A0A0M9FQ98"/>
<dbReference type="OMA" id="YGTQPDP"/>
<evidence type="ECO:0000313" key="3">
    <source>
        <dbReference type="EMBL" id="KPA73797.1"/>
    </source>
</evidence>
<name>A0A0M9FQ98_LEPPY</name>
<protein>
    <submittedName>
        <fullName evidence="3">Uncharacterized protein</fullName>
    </submittedName>
</protein>
<evidence type="ECO:0000313" key="4">
    <source>
        <dbReference type="Proteomes" id="UP000037923"/>
    </source>
</evidence>
<organism evidence="3 4">
    <name type="scientific">Leptomonas pyrrhocoris</name>
    <name type="common">Firebug parasite</name>
    <dbReference type="NCBI Taxonomy" id="157538"/>
    <lineage>
        <taxon>Eukaryota</taxon>
        <taxon>Discoba</taxon>
        <taxon>Euglenozoa</taxon>
        <taxon>Kinetoplastea</taxon>
        <taxon>Metakinetoplastina</taxon>
        <taxon>Trypanosomatida</taxon>
        <taxon>Trypanosomatidae</taxon>
        <taxon>Leishmaniinae</taxon>
        <taxon>Leptomonas</taxon>
    </lineage>
</organism>
<dbReference type="RefSeq" id="XP_015652236.1">
    <property type="nucleotide sequence ID" value="XM_015809300.1"/>
</dbReference>
<accession>A0A0M9FQ98</accession>
<feature type="region of interest" description="Disordered" evidence="1">
    <location>
        <begin position="1"/>
        <end position="25"/>
    </location>
</feature>
<evidence type="ECO:0000256" key="2">
    <source>
        <dbReference type="SAM" id="Phobius"/>
    </source>
</evidence>
<keyword evidence="4" id="KW-1185">Reference proteome</keyword>
<comment type="caution">
    <text evidence="3">The sequence shown here is derived from an EMBL/GenBank/DDBJ whole genome shotgun (WGS) entry which is preliminary data.</text>
</comment>
<dbReference type="GeneID" id="26909962"/>
<feature type="transmembrane region" description="Helical" evidence="2">
    <location>
        <begin position="112"/>
        <end position="134"/>
    </location>
</feature>
<dbReference type="VEuPathDB" id="TriTrypDB:LpyrH10_33_0870"/>
<feature type="transmembrane region" description="Helical" evidence="2">
    <location>
        <begin position="177"/>
        <end position="197"/>
    </location>
</feature>
<dbReference type="OrthoDB" id="10457637at2759"/>
<keyword evidence="2" id="KW-1133">Transmembrane helix</keyword>
<reference evidence="3 4" key="1">
    <citation type="submission" date="2015-07" db="EMBL/GenBank/DDBJ databases">
        <title>High-quality genome of monoxenous trypanosomatid Leptomonas pyrrhocoris.</title>
        <authorList>
            <person name="Flegontov P."/>
            <person name="Butenko A."/>
            <person name="Firsov S."/>
            <person name="Vlcek C."/>
            <person name="Logacheva M.D."/>
            <person name="Field M."/>
            <person name="Filatov D."/>
            <person name="Flegontova O."/>
            <person name="Gerasimov E."/>
            <person name="Jackson A.P."/>
            <person name="Kelly S."/>
            <person name="Opperdoes F."/>
            <person name="O'Reilly A."/>
            <person name="Votypka J."/>
            <person name="Yurchenko V."/>
            <person name="Lukes J."/>
        </authorList>
    </citation>
    <scope>NUCLEOTIDE SEQUENCE [LARGE SCALE GENOMIC DNA]</scope>
    <source>
        <strain evidence="3">H10</strain>
    </source>
</reference>
<dbReference type="Proteomes" id="UP000037923">
    <property type="component" value="Unassembled WGS sequence"/>
</dbReference>
<sequence length="236" mass="26818">MHTNTCGAEDPQPPAPTAPLHIPSAQGREVPRTDFADHVEERDPLRGEGVVFVDTGVTITHRHTCCSWARRICVVLALALTLYLIVDVYLACWDLYKYGTQPDPYDEGYNKALWWLWCFVPALLECGAMIVFLLRELCPFSCCRRPVPTNGSVNDAENGNTHRARDERVGAVKRGRMLNRCALLVTFSLFTAVAYLYNFRAPFYPLSHLVLHVRCIWVTLLRSLFLFLYALTIILD</sequence>
<feature type="transmembrane region" description="Helical" evidence="2">
    <location>
        <begin position="72"/>
        <end position="92"/>
    </location>
</feature>
<dbReference type="EMBL" id="LGTL01000033">
    <property type="protein sequence ID" value="KPA73797.1"/>
    <property type="molecule type" value="Genomic_DNA"/>
</dbReference>
<proteinExistence type="predicted"/>